<dbReference type="AlphaFoldDB" id="A0ABD5W215"/>
<evidence type="ECO:0000313" key="1">
    <source>
        <dbReference type="EMBL" id="MFC7057639.1"/>
    </source>
</evidence>
<gene>
    <name evidence="1" type="ORF">ACFQQG_04955</name>
</gene>
<proteinExistence type="predicted"/>
<evidence type="ECO:0000313" key="2">
    <source>
        <dbReference type="Proteomes" id="UP001596445"/>
    </source>
</evidence>
<keyword evidence="2" id="KW-1185">Reference proteome</keyword>
<comment type="caution">
    <text evidence="1">The sequence shown here is derived from an EMBL/GenBank/DDBJ whole genome shotgun (WGS) entry which is preliminary data.</text>
</comment>
<name>A0ABD5W215_9EURY</name>
<reference evidence="1 2" key="1">
    <citation type="journal article" date="2019" name="Int. J. Syst. Evol. Microbiol.">
        <title>The Global Catalogue of Microorganisms (GCM) 10K type strain sequencing project: providing services to taxonomists for standard genome sequencing and annotation.</title>
        <authorList>
            <consortium name="The Broad Institute Genomics Platform"/>
            <consortium name="The Broad Institute Genome Sequencing Center for Infectious Disease"/>
            <person name="Wu L."/>
            <person name="Ma J."/>
        </authorList>
    </citation>
    <scope>NUCLEOTIDE SEQUENCE [LARGE SCALE GENOMIC DNA]</scope>
    <source>
        <strain evidence="1 2">JCM 30072</strain>
    </source>
</reference>
<dbReference type="GeneID" id="76629532"/>
<dbReference type="RefSeq" id="WP_267163412.1">
    <property type="nucleotide sequence ID" value="NZ_CP112972.1"/>
</dbReference>
<dbReference type="Proteomes" id="UP001596445">
    <property type="component" value="Unassembled WGS sequence"/>
</dbReference>
<sequence length="71" mass="7945">MTLERYYFVADRANPKHDSAILHAERNCHYIDSQSEDRLAVVSADGAELRESGLFLQCLNCTDGEDGVTPE</sequence>
<accession>A0ABD5W215</accession>
<organism evidence="1 2">
    <name type="scientific">Halovenus salina</name>
    <dbReference type="NCBI Taxonomy" id="1510225"/>
    <lineage>
        <taxon>Archaea</taxon>
        <taxon>Methanobacteriati</taxon>
        <taxon>Methanobacteriota</taxon>
        <taxon>Stenosarchaea group</taxon>
        <taxon>Halobacteria</taxon>
        <taxon>Halobacteriales</taxon>
        <taxon>Haloarculaceae</taxon>
        <taxon>Halovenus</taxon>
    </lineage>
</organism>
<dbReference type="EMBL" id="JBHSZI010000001">
    <property type="protein sequence ID" value="MFC7057639.1"/>
    <property type="molecule type" value="Genomic_DNA"/>
</dbReference>
<protein>
    <submittedName>
        <fullName evidence="1">Uncharacterized protein</fullName>
    </submittedName>
</protein>